<accession>A0A7S0WP52</accession>
<name>A0A7S0WP52_9CHLO</name>
<organism evidence="1">
    <name type="scientific">Chlamydomonas leiostraca</name>
    <dbReference type="NCBI Taxonomy" id="1034604"/>
    <lineage>
        <taxon>Eukaryota</taxon>
        <taxon>Viridiplantae</taxon>
        <taxon>Chlorophyta</taxon>
        <taxon>core chlorophytes</taxon>
        <taxon>Chlorophyceae</taxon>
        <taxon>CS clade</taxon>
        <taxon>Chlamydomonadales</taxon>
        <taxon>Chlamydomonadaceae</taxon>
        <taxon>Chlamydomonas</taxon>
    </lineage>
</organism>
<proteinExistence type="predicted"/>
<sequence length="595" mass="63350">MDDPAAKAGPGPSSLALAHNEYRGYVPPKWRRFQDQLEGRVGELPSSGAHVTLKDLIRKTEARLAEEDAVVDPSVDVFEPIDPSERITGWVGTPDPRKYAPGTTSLTKDELQQEVEAGNVVYASDWVKAMQSLEPWEENLLACSIMNDYAKYRMLIQVEGEGGGVVSLHDLHAYVHHNPELKALVERRRDIASASQAQSGQPGQVPEYLAPFVGAPGNDKAMQLPREMVEQLPWALVGSGSMWRRRPTRWLKGMDGVKDFTFGVYVHEQQAREVLGPRWGDTTPRTALFSDAYWQDVLAAGPQMGMTFMLAAARDVPVADVGKVWGSRLAARMAVRGRSPQDISNELGALGGLLTPGELRAHTRLLSPQGTHLRAGSTLLLTLAPGGRLVLQAMTGDPIREREYYSIGALDGAPELAGAVASFFLGAGSAREPPIDQNVVAYVGAGVLQAARGRVVGAVDSSDARATRSPHRVAVAALAAAKPGAFKLPALGAKAQAGQPAPVVLHDVQRSRLIMQLGSVFNTAAQAADAATDKSKPFESQVAQRCAAAEASLKAGLAGLGLDMEGMGLQIGASPRGSQQRADLFAAAAPLGKAQ</sequence>
<protein>
    <submittedName>
        <fullName evidence="1">Uncharacterized protein</fullName>
    </submittedName>
</protein>
<reference evidence="1" key="1">
    <citation type="submission" date="2021-01" db="EMBL/GenBank/DDBJ databases">
        <authorList>
            <person name="Corre E."/>
            <person name="Pelletier E."/>
            <person name="Niang G."/>
            <person name="Scheremetjew M."/>
            <person name="Finn R."/>
            <person name="Kale V."/>
            <person name="Holt S."/>
            <person name="Cochrane G."/>
            <person name="Meng A."/>
            <person name="Brown T."/>
            <person name="Cohen L."/>
        </authorList>
    </citation>
    <scope>NUCLEOTIDE SEQUENCE</scope>
    <source>
        <strain evidence="1">SAG 11-49</strain>
    </source>
</reference>
<dbReference type="EMBL" id="HBFB01012826">
    <property type="protein sequence ID" value="CAD8676072.1"/>
    <property type="molecule type" value="Transcribed_RNA"/>
</dbReference>
<dbReference type="AlphaFoldDB" id="A0A7S0WP52"/>
<gene>
    <name evidence="1" type="ORF">CLEI1391_LOCUS7249</name>
</gene>
<evidence type="ECO:0000313" key="1">
    <source>
        <dbReference type="EMBL" id="CAD8676072.1"/>
    </source>
</evidence>